<evidence type="ECO:0008006" key="4">
    <source>
        <dbReference type="Google" id="ProtNLM"/>
    </source>
</evidence>
<evidence type="ECO:0000313" key="3">
    <source>
        <dbReference type="Proteomes" id="UP000326396"/>
    </source>
</evidence>
<dbReference type="OrthoDB" id="1751257at2759"/>
<keyword evidence="3" id="KW-1185">Reference proteome</keyword>
<evidence type="ECO:0000313" key="2">
    <source>
        <dbReference type="EMBL" id="KAD5960271.1"/>
    </source>
</evidence>
<dbReference type="PANTHER" id="PTHR31099:SF41">
    <property type="entry name" value="TRANSPOSASE (PUTATIVE), GYPSY TYPE-RELATED"/>
    <property type="match status" value="1"/>
</dbReference>
<proteinExistence type="predicted"/>
<feature type="coiled-coil region" evidence="1">
    <location>
        <begin position="603"/>
        <end position="644"/>
    </location>
</feature>
<name>A0A5N6P3J7_9ASTR</name>
<reference evidence="2 3" key="1">
    <citation type="submission" date="2019-05" db="EMBL/GenBank/DDBJ databases">
        <title>Mikania micrantha, genome provides insights into the molecular mechanism of rapid growth.</title>
        <authorList>
            <person name="Liu B."/>
        </authorList>
    </citation>
    <scope>NUCLEOTIDE SEQUENCE [LARGE SCALE GENOMIC DNA]</scope>
    <source>
        <strain evidence="2">NLD-2019</strain>
        <tissue evidence="2">Leaf</tissue>
    </source>
</reference>
<keyword evidence="1" id="KW-0175">Coiled coil</keyword>
<dbReference type="Proteomes" id="UP000326396">
    <property type="component" value="Linkage Group LG14"/>
</dbReference>
<dbReference type="EMBL" id="SZYD01000006">
    <property type="protein sequence ID" value="KAD5960271.1"/>
    <property type="molecule type" value="Genomic_DNA"/>
</dbReference>
<evidence type="ECO:0000256" key="1">
    <source>
        <dbReference type="SAM" id="Coils"/>
    </source>
</evidence>
<dbReference type="PANTHER" id="PTHR31099">
    <property type="entry name" value="OS06G0165300 PROTEIN"/>
    <property type="match status" value="1"/>
</dbReference>
<feature type="coiled-coil region" evidence="1">
    <location>
        <begin position="495"/>
        <end position="522"/>
    </location>
</feature>
<sequence>MTVEDVQSFCREYRIPSHLRPRALGKGETARCQNGEMSVYVHTFRASAVRYPLSSFLLSVLERYRVHFLQIHSLGFLRVVHFELACCCLGGMANVTLFRRFYRFCVDGDWFTFEKRWAPAFPPCGGKVLHCLRDWKTRFFFVSERFLPRPLPCRDLKRVIDDPSPPLLDCDRRLYKLLVRNASPALGFLEPLLVMVGMSNLWSKPGQRPAILEDGEVCALFCEVSSIFPFFGPSRCCVHNMVLRLFFVCVMYVSRMMICSYAFAEMNLLKILQKASREMEFVDVDGDTPIPLSSENVMVASPEHSLQEDMSSTDDDITPLSKLLKGKAVVAAEPPKVPTQRVPLRFRLRSHAQTGHPSETSTTELPLVSIKRKASLVPIVEECGEEVCVGESSREKRQEVSSLKLVDEDVVPETPVVPKVVLGISAIASPSEKHVKPVGGPSPGLLLDTEMGSVGAAVTDMDTVVLSRALAFSLKNCFDQGMEAVARLQHRSDVSMRFQQKVASLEDELVKTLEEKKQLLGDIIGLESVRAEAEGYKDELALVVGKMKAVEERARVLNEEVERYAHELQCQHMVNDSIMHDNDCHQEKLRLLEGKVEMAHEFLDEKQAALDSAQDDLMTSRVEVARLQEEVQGLRVEVQRLGVSQRTLVRDREWLVAERCQRVFDRIRGSNMYVQLLGDVNSACLAVGYQNGLLAGYKYAAQGTALKDSPCYDPTAQQWITDSTLALAVATPSILSQLASTPHISLDEFQALTSVVDPNNPGA</sequence>
<gene>
    <name evidence="2" type="ORF">E3N88_11743</name>
</gene>
<protein>
    <recommendedName>
        <fullName evidence="4">Transposase (Putative), gypsy type</fullName>
    </recommendedName>
</protein>
<accession>A0A5N6P3J7</accession>
<comment type="caution">
    <text evidence="2">The sequence shown here is derived from an EMBL/GenBank/DDBJ whole genome shotgun (WGS) entry which is preliminary data.</text>
</comment>
<organism evidence="2 3">
    <name type="scientific">Mikania micrantha</name>
    <name type="common">bitter vine</name>
    <dbReference type="NCBI Taxonomy" id="192012"/>
    <lineage>
        <taxon>Eukaryota</taxon>
        <taxon>Viridiplantae</taxon>
        <taxon>Streptophyta</taxon>
        <taxon>Embryophyta</taxon>
        <taxon>Tracheophyta</taxon>
        <taxon>Spermatophyta</taxon>
        <taxon>Magnoliopsida</taxon>
        <taxon>eudicotyledons</taxon>
        <taxon>Gunneridae</taxon>
        <taxon>Pentapetalae</taxon>
        <taxon>asterids</taxon>
        <taxon>campanulids</taxon>
        <taxon>Asterales</taxon>
        <taxon>Asteraceae</taxon>
        <taxon>Asteroideae</taxon>
        <taxon>Heliantheae alliance</taxon>
        <taxon>Eupatorieae</taxon>
        <taxon>Mikania</taxon>
    </lineage>
</organism>
<dbReference type="AlphaFoldDB" id="A0A5N6P3J7"/>